<dbReference type="InterPro" id="IPR050638">
    <property type="entry name" value="AA-Vitamin_Transporters"/>
</dbReference>
<feature type="transmembrane region" description="Helical" evidence="6">
    <location>
        <begin position="48"/>
        <end position="68"/>
    </location>
</feature>
<evidence type="ECO:0000313" key="8">
    <source>
        <dbReference type="EMBL" id="RTQ45906.1"/>
    </source>
</evidence>
<dbReference type="PANTHER" id="PTHR32322:SF2">
    <property type="entry name" value="EAMA DOMAIN-CONTAINING PROTEIN"/>
    <property type="match status" value="1"/>
</dbReference>
<evidence type="ECO:0000256" key="3">
    <source>
        <dbReference type="ARBA" id="ARBA00022692"/>
    </source>
</evidence>
<evidence type="ECO:0000259" key="7">
    <source>
        <dbReference type="Pfam" id="PF00892"/>
    </source>
</evidence>
<dbReference type="InterPro" id="IPR037185">
    <property type="entry name" value="EmrE-like"/>
</dbReference>
<dbReference type="PANTHER" id="PTHR32322">
    <property type="entry name" value="INNER MEMBRANE TRANSPORTER"/>
    <property type="match status" value="1"/>
</dbReference>
<feature type="transmembrane region" description="Helical" evidence="6">
    <location>
        <begin position="139"/>
        <end position="157"/>
    </location>
</feature>
<feature type="transmembrane region" description="Helical" evidence="6">
    <location>
        <begin position="200"/>
        <end position="219"/>
    </location>
</feature>
<feature type="domain" description="EamA" evidence="7">
    <location>
        <begin position="170"/>
        <end position="308"/>
    </location>
</feature>
<feature type="domain" description="EamA" evidence="7">
    <location>
        <begin position="24"/>
        <end position="153"/>
    </location>
</feature>
<comment type="caution">
    <text evidence="8">The sequence shown here is derived from an EMBL/GenBank/DDBJ whole genome shotgun (WGS) entry which is preliminary data.</text>
</comment>
<organism evidence="8 9">
    <name type="scientific">Hymenobacter gummosus</name>
    <dbReference type="NCBI Taxonomy" id="1776032"/>
    <lineage>
        <taxon>Bacteria</taxon>
        <taxon>Pseudomonadati</taxon>
        <taxon>Bacteroidota</taxon>
        <taxon>Cytophagia</taxon>
        <taxon>Cytophagales</taxon>
        <taxon>Hymenobacteraceae</taxon>
        <taxon>Hymenobacter</taxon>
    </lineage>
</organism>
<accession>A0A431TWE5</accession>
<dbReference type="Pfam" id="PF00892">
    <property type="entry name" value="EamA"/>
    <property type="match status" value="2"/>
</dbReference>
<gene>
    <name evidence="8" type="ORF">EJV47_24055</name>
</gene>
<dbReference type="GO" id="GO:0016020">
    <property type="term" value="C:membrane"/>
    <property type="evidence" value="ECO:0007669"/>
    <property type="project" value="UniProtKB-SubCell"/>
</dbReference>
<evidence type="ECO:0000256" key="1">
    <source>
        <dbReference type="ARBA" id="ARBA00004141"/>
    </source>
</evidence>
<keyword evidence="3 6" id="KW-0812">Transmembrane</keyword>
<evidence type="ECO:0000313" key="9">
    <source>
        <dbReference type="Proteomes" id="UP000282184"/>
    </source>
</evidence>
<feature type="transmembrane region" description="Helical" evidence="6">
    <location>
        <begin position="291"/>
        <end position="310"/>
    </location>
</feature>
<evidence type="ECO:0000256" key="6">
    <source>
        <dbReference type="SAM" id="Phobius"/>
    </source>
</evidence>
<dbReference type="Proteomes" id="UP000282184">
    <property type="component" value="Unassembled WGS sequence"/>
</dbReference>
<name>A0A431TWE5_9BACT</name>
<feature type="transmembrane region" description="Helical" evidence="6">
    <location>
        <begin position="239"/>
        <end position="257"/>
    </location>
</feature>
<feature type="transmembrane region" description="Helical" evidence="6">
    <location>
        <begin position="264"/>
        <end position="285"/>
    </location>
</feature>
<dbReference type="SUPFAM" id="SSF103481">
    <property type="entry name" value="Multidrug resistance efflux transporter EmrE"/>
    <property type="match status" value="2"/>
</dbReference>
<feature type="transmembrane region" description="Helical" evidence="6">
    <location>
        <begin position="104"/>
        <end position="127"/>
    </location>
</feature>
<proteinExistence type="inferred from homology"/>
<dbReference type="EMBL" id="RXOF01000018">
    <property type="protein sequence ID" value="RTQ45906.1"/>
    <property type="molecule type" value="Genomic_DNA"/>
</dbReference>
<dbReference type="RefSeq" id="WP_126695762.1">
    <property type="nucleotide sequence ID" value="NZ_RXOF01000018.1"/>
</dbReference>
<comment type="subcellular location">
    <subcellularLocation>
        <location evidence="1">Membrane</location>
        <topology evidence="1">Multi-pass membrane protein</topology>
    </subcellularLocation>
</comment>
<dbReference type="OrthoDB" id="9812547at2"/>
<keyword evidence="4 6" id="KW-1133">Transmembrane helix</keyword>
<sequence length="326" mass="33317">MSTSVASSPAAVSRPAPLLIGAALLALYLIWGSTYLATKTALTAWPPMLLSAMRFLVAGTVQLAAVRLLGGAAWPSRQDWLRAAAVGGCLLLGGNGGTTFSQQYIPSGLAALMVASVPMFLAVLGWLSGLAPRPNWKVTLGLMLGVGGMYLLATARTSSAPVLHPGQPLLGVGIALAASFVWSAGSLLSKQKPIGGSPFLGVAMQMLCGGAMLLVGGLLRGEAAEFHFTGIGWQPWVAMAYLVVFGSWIAFSAYIWLLGVVEPALAGTYAFVNPVVAVLLGWAVAGEPLSAAMASGGALIVLAVMLVVLGGRRPAPVPAKAAAERV</sequence>
<dbReference type="InterPro" id="IPR000620">
    <property type="entry name" value="EamA_dom"/>
</dbReference>
<feature type="transmembrane region" description="Helical" evidence="6">
    <location>
        <begin position="169"/>
        <end position="188"/>
    </location>
</feature>
<protein>
    <recommendedName>
        <fullName evidence="7">EamA domain-containing protein</fullName>
    </recommendedName>
</protein>
<dbReference type="AlphaFoldDB" id="A0A431TWE5"/>
<evidence type="ECO:0000256" key="2">
    <source>
        <dbReference type="ARBA" id="ARBA00007362"/>
    </source>
</evidence>
<evidence type="ECO:0000256" key="4">
    <source>
        <dbReference type="ARBA" id="ARBA00022989"/>
    </source>
</evidence>
<keyword evidence="9" id="KW-1185">Reference proteome</keyword>
<comment type="similarity">
    <text evidence="2">Belongs to the EamA transporter family.</text>
</comment>
<keyword evidence="5 6" id="KW-0472">Membrane</keyword>
<reference evidence="8 9" key="1">
    <citation type="submission" date="2018-12" db="EMBL/GenBank/DDBJ databases">
        <title>Hymenobacter gummosus sp. nov., isolated from a spring.</title>
        <authorList>
            <person name="Nie L."/>
        </authorList>
    </citation>
    <scope>NUCLEOTIDE SEQUENCE [LARGE SCALE GENOMIC DNA]</scope>
    <source>
        <strain evidence="8 9">KCTC 52166</strain>
    </source>
</reference>
<evidence type="ECO:0000256" key="5">
    <source>
        <dbReference type="ARBA" id="ARBA00023136"/>
    </source>
</evidence>